<gene>
    <name evidence="7" type="ORF">J3U88_20615</name>
</gene>
<proteinExistence type="predicted"/>
<feature type="compositionally biased region" description="Acidic residues" evidence="5">
    <location>
        <begin position="43"/>
        <end position="52"/>
    </location>
</feature>
<evidence type="ECO:0000313" key="7">
    <source>
        <dbReference type="EMBL" id="MBO1320894.1"/>
    </source>
</evidence>
<dbReference type="InterPro" id="IPR039425">
    <property type="entry name" value="RNA_pol_sigma-70-like"/>
</dbReference>
<protein>
    <submittedName>
        <fullName evidence="7">Sigma-70 family RNA polymerase sigma factor</fullName>
    </submittedName>
</protein>
<organism evidence="7 8">
    <name type="scientific">Acanthopleuribacter pedis</name>
    <dbReference type="NCBI Taxonomy" id="442870"/>
    <lineage>
        <taxon>Bacteria</taxon>
        <taxon>Pseudomonadati</taxon>
        <taxon>Acidobacteriota</taxon>
        <taxon>Holophagae</taxon>
        <taxon>Acanthopleuribacterales</taxon>
        <taxon>Acanthopleuribacteraceae</taxon>
        <taxon>Acanthopleuribacter</taxon>
    </lineage>
</organism>
<dbReference type="Gene3D" id="1.10.10.10">
    <property type="entry name" value="Winged helix-like DNA-binding domain superfamily/Winged helix DNA-binding domain"/>
    <property type="match status" value="1"/>
</dbReference>
<feature type="compositionally biased region" description="Basic and acidic residues" evidence="5">
    <location>
        <begin position="1"/>
        <end position="14"/>
    </location>
</feature>
<dbReference type="Proteomes" id="UP000664417">
    <property type="component" value="Unassembled WGS sequence"/>
</dbReference>
<dbReference type="InterPro" id="IPR053812">
    <property type="entry name" value="HTH_Sigma70_ECF-like"/>
</dbReference>
<dbReference type="PANTHER" id="PTHR43133:SF8">
    <property type="entry name" value="RNA POLYMERASE SIGMA FACTOR HI_1459-RELATED"/>
    <property type="match status" value="1"/>
</dbReference>
<evidence type="ECO:0000256" key="4">
    <source>
        <dbReference type="ARBA" id="ARBA00023163"/>
    </source>
</evidence>
<sequence length="273" mass="31254">MDKEETPYPDRDTDAYDLPPSGNDAMDRAHHAESFESAPAPTDADEAAAPDDTDTHTDTDTEDASQLSEHTTVYTPEEQEIMDLIQKMLDHPKHTTRDILGLPRIADYLAQLCSRQLWGKYNTISFSDDDVFQDTILAFMTIPKSQIANAHHFTNLFRRKVRHTLLNKINRNARERRGGKNHRANLIPIDAENANKLAPDARYHPGSFDLSVAVKQAMAMLREEDETTYRVAYLRYVEGRKVAEIAEITGLSPATVNRKLRYIKRFFERFFDI</sequence>
<keyword evidence="2" id="KW-0731">Sigma factor</keyword>
<keyword evidence="1" id="KW-0805">Transcription regulation</keyword>
<comment type="caution">
    <text evidence="7">The sequence shown here is derived from an EMBL/GenBank/DDBJ whole genome shotgun (WGS) entry which is preliminary data.</text>
</comment>
<reference evidence="7" key="1">
    <citation type="submission" date="2021-03" db="EMBL/GenBank/DDBJ databases">
        <authorList>
            <person name="Wang G."/>
        </authorList>
    </citation>
    <scope>NUCLEOTIDE SEQUENCE</scope>
    <source>
        <strain evidence="7">KCTC 12899</strain>
    </source>
</reference>
<dbReference type="InterPro" id="IPR013324">
    <property type="entry name" value="RNA_pol_sigma_r3/r4-like"/>
</dbReference>
<evidence type="ECO:0000259" key="6">
    <source>
        <dbReference type="Pfam" id="PF07638"/>
    </source>
</evidence>
<evidence type="ECO:0000313" key="8">
    <source>
        <dbReference type="Proteomes" id="UP000664417"/>
    </source>
</evidence>
<accession>A0A8J7U5I7</accession>
<dbReference type="InterPro" id="IPR036388">
    <property type="entry name" value="WH-like_DNA-bd_sf"/>
</dbReference>
<feature type="domain" description="RNA polymerase sigma-70 ECF-like HTH" evidence="6">
    <location>
        <begin position="145"/>
        <end position="269"/>
    </location>
</feature>
<evidence type="ECO:0000256" key="2">
    <source>
        <dbReference type="ARBA" id="ARBA00023082"/>
    </source>
</evidence>
<dbReference type="Pfam" id="PF07638">
    <property type="entry name" value="Sigma70_ECF"/>
    <property type="match status" value="1"/>
</dbReference>
<evidence type="ECO:0000256" key="5">
    <source>
        <dbReference type="SAM" id="MobiDB-lite"/>
    </source>
</evidence>
<dbReference type="GO" id="GO:0016987">
    <property type="term" value="F:sigma factor activity"/>
    <property type="evidence" value="ECO:0007669"/>
    <property type="project" value="UniProtKB-KW"/>
</dbReference>
<evidence type="ECO:0000256" key="1">
    <source>
        <dbReference type="ARBA" id="ARBA00023015"/>
    </source>
</evidence>
<keyword evidence="8" id="KW-1185">Reference proteome</keyword>
<name>A0A8J7U5I7_9BACT</name>
<dbReference type="RefSeq" id="WP_207860869.1">
    <property type="nucleotide sequence ID" value="NZ_JAFREP010000020.1"/>
</dbReference>
<keyword evidence="3" id="KW-0238">DNA-binding</keyword>
<dbReference type="SUPFAM" id="SSF88659">
    <property type="entry name" value="Sigma3 and sigma4 domains of RNA polymerase sigma factors"/>
    <property type="match status" value="1"/>
</dbReference>
<feature type="region of interest" description="Disordered" evidence="5">
    <location>
        <begin position="1"/>
        <end position="75"/>
    </location>
</feature>
<evidence type="ECO:0000256" key="3">
    <source>
        <dbReference type="ARBA" id="ARBA00023125"/>
    </source>
</evidence>
<dbReference type="EMBL" id="JAFREP010000020">
    <property type="protein sequence ID" value="MBO1320894.1"/>
    <property type="molecule type" value="Genomic_DNA"/>
</dbReference>
<feature type="compositionally biased region" description="Polar residues" evidence="5">
    <location>
        <begin position="65"/>
        <end position="74"/>
    </location>
</feature>
<keyword evidence="4" id="KW-0804">Transcription</keyword>
<dbReference type="AlphaFoldDB" id="A0A8J7U5I7"/>
<dbReference type="PANTHER" id="PTHR43133">
    <property type="entry name" value="RNA POLYMERASE ECF-TYPE SIGMA FACTO"/>
    <property type="match status" value="1"/>
</dbReference>
<feature type="compositionally biased region" description="Basic and acidic residues" evidence="5">
    <location>
        <begin position="25"/>
        <end position="34"/>
    </location>
</feature>
<dbReference type="GO" id="GO:0003677">
    <property type="term" value="F:DNA binding"/>
    <property type="evidence" value="ECO:0007669"/>
    <property type="project" value="UniProtKB-KW"/>
</dbReference>